<proteinExistence type="predicted"/>
<dbReference type="NCBIfam" id="TIGR01549">
    <property type="entry name" value="HAD-SF-IA-v1"/>
    <property type="match status" value="1"/>
</dbReference>
<dbReference type="RefSeq" id="WP_104056175.1">
    <property type="nucleotide sequence ID" value="NZ_CP076456.1"/>
</dbReference>
<dbReference type="SFLD" id="SFLDS00003">
    <property type="entry name" value="Haloacid_Dehalogenase"/>
    <property type="match status" value="1"/>
</dbReference>
<dbReference type="KEGG" id="asun:KG104_02830"/>
<accession>A0A975S6M0</accession>
<dbReference type="AlphaFoldDB" id="A0A975S6M0"/>
<sequence length="229" mass="24703">MAHNSTAKRGVLFDVDGTLVDSNYLHTVAWWQAFRRMDLDVPMSAVHRAIGMGGDKLVEHLLGEERDKDQDEKLDATHGAIFSTWWPALRSFDGARELLLACADKDLTIVLASSASGPELEVLRTVIDADSAITAATSSADAEESKPSPDILQSALDSSSLTAEDTIFVGDSVWDVKAAAELKIPTIGLLCGGTSEAELRDAGATEIWENPRELLENLERSLLGKLAAR</sequence>
<protein>
    <submittedName>
        <fullName evidence="1">HAD family hydrolase</fullName>
    </submittedName>
</protein>
<keyword evidence="2" id="KW-1185">Reference proteome</keyword>
<dbReference type="GO" id="GO:0006281">
    <property type="term" value="P:DNA repair"/>
    <property type="evidence" value="ECO:0007669"/>
    <property type="project" value="TreeGrafter"/>
</dbReference>
<gene>
    <name evidence="1" type="ORF">KG104_02830</name>
</gene>
<dbReference type="SFLD" id="SFLDG01129">
    <property type="entry name" value="C1.5:_HAD__Beta-PGM__Phosphata"/>
    <property type="match status" value="1"/>
</dbReference>
<organism evidence="1 2">
    <name type="scientific">Arthrobacter sunyaminii</name>
    <dbReference type="NCBI Taxonomy" id="2816859"/>
    <lineage>
        <taxon>Bacteria</taxon>
        <taxon>Bacillati</taxon>
        <taxon>Actinomycetota</taxon>
        <taxon>Actinomycetes</taxon>
        <taxon>Micrococcales</taxon>
        <taxon>Micrococcaceae</taxon>
        <taxon>Arthrobacter</taxon>
    </lineage>
</organism>
<evidence type="ECO:0000313" key="2">
    <source>
        <dbReference type="Proteomes" id="UP000680588"/>
    </source>
</evidence>
<dbReference type="GO" id="GO:0008967">
    <property type="term" value="F:phosphoglycolate phosphatase activity"/>
    <property type="evidence" value="ECO:0007669"/>
    <property type="project" value="TreeGrafter"/>
</dbReference>
<evidence type="ECO:0000313" key="1">
    <source>
        <dbReference type="EMBL" id="QWQ36761.1"/>
    </source>
</evidence>
<dbReference type="InterPro" id="IPR023214">
    <property type="entry name" value="HAD_sf"/>
</dbReference>
<dbReference type="Gene3D" id="1.10.150.240">
    <property type="entry name" value="Putative phosphatase, domain 2"/>
    <property type="match status" value="1"/>
</dbReference>
<keyword evidence="1" id="KW-0378">Hydrolase</keyword>
<reference evidence="1" key="1">
    <citation type="submission" date="2021-06" db="EMBL/GenBank/DDBJ databases">
        <title>Novel species in genus Arthrobacter.</title>
        <authorList>
            <person name="Zhang G."/>
        </authorList>
    </citation>
    <scope>NUCLEOTIDE SEQUENCE</scope>
    <source>
        <strain evidence="1">Zg-ZUI122</strain>
    </source>
</reference>
<dbReference type="GO" id="GO:0005829">
    <property type="term" value="C:cytosol"/>
    <property type="evidence" value="ECO:0007669"/>
    <property type="project" value="TreeGrafter"/>
</dbReference>
<dbReference type="Gene3D" id="3.40.50.1000">
    <property type="entry name" value="HAD superfamily/HAD-like"/>
    <property type="match status" value="1"/>
</dbReference>
<dbReference type="EMBL" id="CP076456">
    <property type="protein sequence ID" value="QWQ36761.1"/>
    <property type="molecule type" value="Genomic_DNA"/>
</dbReference>
<dbReference type="InterPro" id="IPR041492">
    <property type="entry name" value="HAD_2"/>
</dbReference>
<dbReference type="Proteomes" id="UP000680588">
    <property type="component" value="Chromosome"/>
</dbReference>
<dbReference type="PANTHER" id="PTHR43434:SF16">
    <property type="entry name" value="BLL8046 PROTEIN"/>
    <property type="match status" value="1"/>
</dbReference>
<name>A0A975S6M0_9MICC</name>
<dbReference type="InterPro" id="IPR023198">
    <property type="entry name" value="PGP-like_dom2"/>
</dbReference>
<dbReference type="InterPro" id="IPR050155">
    <property type="entry name" value="HAD-like_hydrolase_sf"/>
</dbReference>
<dbReference type="InterPro" id="IPR006439">
    <property type="entry name" value="HAD-SF_hydro_IA"/>
</dbReference>
<dbReference type="SUPFAM" id="SSF56784">
    <property type="entry name" value="HAD-like"/>
    <property type="match status" value="1"/>
</dbReference>
<dbReference type="PANTHER" id="PTHR43434">
    <property type="entry name" value="PHOSPHOGLYCOLATE PHOSPHATASE"/>
    <property type="match status" value="1"/>
</dbReference>
<dbReference type="InterPro" id="IPR036412">
    <property type="entry name" value="HAD-like_sf"/>
</dbReference>
<dbReference type="Pfam" id="PF13419">
    <property type="entry name" value="HAD_2"/>
    <property type="match status" value="1"/>
</dbReference>